<proteinExistence type="predicted"/>
<evidence type="ECO:0000313" key="3">
    <source>
        <dbReference type="Proteomes" id="UP000634011"/>
    </source>
</evidence>
<evidence type="ECO:0000313" key="2">
    <source>
        <dbReference type="EMBL" id="MBC3861879.1"/>
    </source>
</evidence>
<dbReference type="Pfam" id="PF07238">
    <property type="entry name" value="PilZ"/>
    <property type="match status" value="1"/>
</dbReference>
<accession>A0A923HDQ9</accession>
<dbReference type="RefSeq" id="WP_186911805.1">
    <property type="nucleotide sequence ID" value="NZ_JACOFV010000005.1"/>
</dbReference>
<keyword evidence="3" id="KW-1185">Reference proteome</keyword>
<dbReference type="Proteomes" id="UP000634011">
    <property type="component" value="Unassembled WGS sequence"/>
</dbReference>
<dbReference type="GO" id="GO:0035438">
    <property type="term" value="F:cyclic-di-GMP binding"/>
    <property type="evidence" value="ECO:0007669"/>
    <property type="project" value="InterPro"/>
</dbReference>
<gene>
    <name evidence="2" type="ORF">H8K32_07190</name>
</gene>
<name>A0A923HDQ9_9BURK</name>
<dbReference type="SUPFAM" id="SSF141371">
    <property type="entry name" value="PilZ domain-like"/>
    <property type="match status" value="1"/>
</dbReference>
<sequence>MIELRKAPRINVTWRTGIKLKDGSLMFCRAVNISKTGLLLDCPQRLMRNQTYHAMIEIPSIEIRSEIIRVSCQCEIKHIVLTDDHYRVGIALDGLSDLHQELINAWVSKANQKATVE</sequence>
<evidence type="ECO:0000259" key="1">
    <source>
        <dbReference type="Pfam" id="PF07238"/>
    </source>
</evidence>
<comment type="caution">
    <text evidence="2">The sequence shown here is derived from an EMBL/GenBank/DDBJ whole genome shotgun (WGS) entry which is preliminary data.</text>
</comment>
<protein>
    <submittedName>
        <fullName evidence="2">PilZ domain-containing protein</fullName>
    </submittedName>
</protein>
<dbReference type="EMBL" id="JACOFV010000005">
    <property type="protein sequence ID" value="MBC3861879.1"/>
    <property type="molecule type" value="Genomic_DNA"/>
</dbReference>
<dbReference type="AlphaFoldDB" id="A0A923HDQ9"/>
<feature type="domain" description="PilZ" evidence="1">
    <location>
        <begin position="4"/>
        <end position="107"/>
    </location>
</feature>
<dbReference type="Gene3D" id="2.40.10.220">
    <property type="entry name" value="predicted glycosyltransferase like domains"/>
    <property type="match status" value="1"/>
</dbReference>
<dbReference type="InterPro" id="IPR009875">
    <property type="entry name" value="PilZ_domain"/>
</dbReference>
<reference evidence="2" key="1">
    <citation type="submission" date="2020-08" db="EMBL/GenBank/DDBJ databases">
        <title>Novel species isolated from subtropical streams in China.</title>
        <authorList>
            <person name="Lu H."/>
        </authorList>
    </citation>
    <scope>NUCLEOTIDE SEQUENCE</scope>
    <source>
        <strain evidence="2">KACC 12607</strain>
    </source>
</reference>
<organism evidence="2 3">
    <name type="scientific">Undibacterium jejuense</name>
    <dbReference type="NCBI Taxonomy" id="1344949"/>
    <lineage>
        <taxon>Bacteria</taxon>
        <taxon>Pseudomonadati</taxon>
        <taxon>Pseudomonadota</taxon>
        <taxon>Betaproteobacteria</taxon>
        <taxon>Burkholderiales</taxon>
        <taxon>Oxalobacteraceae</taxon>
        <taxon>Undibacterium</taxon>
    </lineage>
</organism>